<reference evidence="2" key="2">
    <citation type="submission" date="2020-09" db="EMBL/GenBank/DDBJ databases">
        <authorList>
            <person name="Sun Q."/>
            <person name="Zhou Y."/>
        </authorList>
    </citation>
    <scope>NUCLEOTIDE SEQUENCE</scope>
    <source>
        <strain evidence="2">CGMCC 4.7398</strain>
    </source>
</reference>
<name>A0A919FST6_9MICO</name>
<keyword evidence="3" id="KW-1185">Reference proteome</keyword>
<feature type="transmembrane region" description="Helical" evidence="1">
    <location>
        <begin position="12"/>
        <end position="36"/>
    </location>
</feature>
<protein>
    <submittedName>
        <fullName evidence="2">Uncharacterized protein</fullName>
    </submittedName>
</protein>
<proteinExistence type="predicted"/>
<dbReference type="Proteomes" id="UP000627369">
    <property type="component" value="Unassembled WGS sequence"/>
</dbReference>
<dbReference type="AlphaFoldDB" id="A0A919FST6"/>
<evidence type="ECO:0000313" key="3">
    <source>
        <dbReference type="Proteomes" id="UP000627369"/>
    </source>
</evidence>
<keyword evidence="1" id="KW-1133">Transmembrane helix</keyword>
<accession>A0A919FST6</accession>
<organism evidence="2 3">
    <name type="scientific">Promicromonospora soli</name>
    <dbReference type="NCBI Taxonomy" id="2035533"/>
    <lineage>
        <taxon>Bacteria</taxon>
        <taxon>Bacillati</taxon>
        <taxon>Actinomycetota</taxon>
        <taxon>Actinomycetes</taxon>
        <taxon>Micrococcales</taxon>
        <taxon>Promicromonosporaceae</taxon>
        <taxon>Promicromonospora</taxon>
    </lineage>
</organism>
<dbReference type="EMBL" id="BNAS01000003">
    <property type="protein sequence ID" value="GHH71807.1"/>
    <property type="molecule type" value="Genomic_DNA"/>
</dbReference>
<dbReference type="RefSeq" id="WP_189669206.1">
    <property type="nucleotide sequence ID" value="NZ_BNAS01000003.1"/>
</dbReference>
<sequence>MSRPARNRAELVVAGAIGGAAIVWVVVVFGTVLLTGTGTGDFWDPLRALGRALTTGSTWIATVGGAVVGGVVGAVVRGPRNKQK</sequence>
<comment type="caution">
    <text evidence="2">The sequence shown here is derived from an EMBL/GenBank/DDBJ whole genome shotgun (WGS) entry which is preliminary data.</text>
</comment>
<reference evidence="2" key="1">
    <citation type="journal article" date="2014" name="Int. J. Syst. Evol. Microbiol.">
        <title>Complete genome sequence of Corynebacterium casei LMG S-19264T (=DSM 44701T), isolated from a smear-ripened cheese.</title>
        <authorList>
            <consortium name="US DOE Joint Genome Institute (JGI-PGF)"/>
            <person name="Walter F."/>
            <person name="Albersmeier A."/>
            <person name="Kalinowski J."/>
            <person name="Ruckert C."/>
        </authorList>
    </citation>
    <scope>NUCLEOTIDE SEQUENCE</scope>
    <source>
        <strain evidence="2">CGMCC 4.7398</strain>
    </source>
</reference>
<gene>
    <name evidence="2" type="ORF">GCM10017772_20330</name>
</gene>
<feature type="transmembrane region" description="Helical" evidence="1">
    <location>
        <begin position="56"/>
        <end position="76"/>
    </location>
</feature>
<evidence type="ECO:0000313" key="2">
    <source>
        <dbReference type="EMBL" id="GHH71807.1"/>
    </source>
</evidence>
<keyword evidence="1" id="KW-0812">Transmembrane</keyword>
<evidence type="ECO:0000256" key="1">
    <source>
        <dbReference type="SAM" id="Phobius"/>
    </source>
</evidence>
<keyword evidence="1" id="KW-0472">Membrane</keyword>